<evidence type="ECO:0000313" key="3">
    <source>
        <dbReference type="Proteomes" id="UP000319094"/>
    </source>
</evidence>
<dbReference type="Proteomes" id="UP000319094">
    <property type="component" value="Unassembled WGS sequence"/>
</dbReference>
<sequence length="429" mass="45119">MNPTLPIAIIGAGPVGLAAAAHLTERKQPFIVLESGSTVASAIESWQHVKLFSTWQYNLDRAAQRLLESQDEAGDVQWERPRATQLPTGRELIDAYLAPLAAHPAIAPHLRVRHRVTAITRASITGGSFDKTRTTNREAQPFLVRLTAPNGEGELLARAVIDATGTWHSPNPAGRSGIPAIGEAAAREQATVTAPLPDPLGAERARFAGKRILILGSGHSAATTLIALGRLRQHEPSTEILWGIRGVADANRLYGGGAADELPARGQLGVSLRRLVDSGAATLLEGVAVTTLTVEASNAPHPLTVGLADGRTLHVDLLVPATGFRPNHSITSELRLALDDPTEAPIALGSLIAPEFHSCGTVPAHGAEALTHPERNFYVVGAKSYGRAPTFLLATGYEQVRSIAAELSGDGEAARAVHLSLPQTGVCSA</sequence>
<organism evidence="2 3">
    <name type="scientific">Leucobacter komagatae</name>
    <dbReference type="NCBI Taxonomy" id="55969"/>
    <lineage>
        <taxon>Bacteria</taxon>
        <taxon>Bacillati</taxon>
        <taxon>Actinomycetota</taxon>
        <taxon>Actinomycetes</taxon>
        <taxon>Micrococcales</taxon>
        <taxon>Microbacteriaceae</taxon>
        <taxon>Leucobacter</taxon>
    </lineage>
</organism>
<dbReference type="AlphaFoldDB" id="A0A542XYD4"/>
<dbReference type="InterPro" id="IPR036188">
    <property type="entry name" value="FAD/NAD-bd_sf"/>
</dbReference>
<dbReference type="PANTHER" id="PTHR43539:SF78">
    <property type="entry name" value="FLAVIN-CONTAINING MONOOXYGENASE"/>
    <property type="match status" value="1"/>
</dbReference>
<protein>
    <submittedName>
        <fullName evidence="2">Uncharacterized protein</fullName>
    </submittedName>
</protein>
<keyword evidence="3" id="KW-1185">Reference proteome</keyword>
<dbReference type="EMBL" id="VFON01000002">
    <property type="protein sequence ID" value="TQL40837.1"/>
    <property type="molecule type" value="Genomic_DNA"/>
</dbReference>
<dbReference type="SUPFAM" id="SSF51905">
    <property type="entry name" value="FAD/NAD(P)-binding domain"/>
    <property type="match status" value="1"/>
</dbReference>
<proteinExistence type="predicted"/>
<dbReference type="PANTHER" id="PTHR43539">
    <property type="entry name" value="FLAVIN-BINDING MONOOXYGENASE-LIKE PROTEIN (AFU_ORTHOLOGUE AFUA_4G09220)"/>
    <property type="match status" value="1"/>
</dbReference>
<name>A0A542XYD4_9MICO</name>
<keyword evidence="1" id="KW-0560">Oxidoreductase</keyword>
<dbReference type="OrthoDB" id="7279140at2"/>
<dbReference type="PRINTS" id="PR00368">
    <property type="entry name" value="FADPNR"/>
</dbReference>
<dbReference type="GO" id="GO:0050660">
    <property type="term" value="F:flavin adenine dinucleotide binding"/>
    <property type="evidence" value="ECO:0007669"/>
    <property type="project" value="TreeGrafter"/>
</dbReference>
<comment type="caution">
    <text evidence="2">The sequence shown here is derived from an EMBL/GenBank/DDBJ whole genome shotgun (WGS) entry which is preliminary data.</text>
</comment>
<gene>
    <name evidence="2" type="ORF">FB468_3362</name>
</gene>
<dbReference type="InterPro" id="IPR050982">
    <property type="entry name" value="Auxin_biosynth/cation_transpt"/>
</dbReference>
<evidence type="ECO:0000313" key="2">
    <source>
        <dbReference type="EMBL" id="TQL40837.1"/>
    </source>
</evidence>
<dbReference type="Pfam" id="PF13450">
    <property type="entry name" value="NAD_binding_8"/>
    <property type="match status" value="1"/>
</dbReference>
<evidence type="ECO:0000256" key="1">
    <source>
        <dbReference type="ARBA" id="ARBA00023002"/>
    </source>
</evidence>
<dbReference type="GO" id="GO:0004497">
    <property type="term" value="F:monooxygenase activity"/>
    <property type="evidence" value="ECO:0007669"/>
    <property type="project" value="TreeGrafter"/>
</dbReference>
<dbReference type="RefSeq" id="WP_141888929.1">
    <property type="nucleotide sequence ID" value="NZ_BAAAUY010000018.1"/>
</dbReference>
<accession>A0A542XYD4</accession>
<dbReference type="Gene3D" id="3.50.50.60">
    <property type="entry name" value="FAD/NAD(P)-binding domain"/>
    <property type="match status" value="1"/>
</dbReference>
<reference evidence="2 3" key="1">
    <citation type="submission" date="2019-06" db="EMBL/GenBank/DDBJ databases">
        <title>Sequencing the genomes of 1000 actinobacteria strains.</title>
        <authorList>
            <person name="Klenk H.-P."/>
        </authorList>
    </citation>
    <scope>NUCLEOTIDE SEQUENCE [LARGE SCALE GENOMIC DNA]</scope>
    <source>
        <strain evidence="2 3">DSM 8803</strain>
    </source>
</reference>